<proteinExistence type="predicted"/>
<gene>
    <name evidence="2" type="ORF">DXH78_06870</name>
</gene>
<accession>A0A371B9S0</accession>
<evidence type="ECO:0000256" key="1">
    <source>
        <dbReference type="SAM" id="MobiDB-lite"/>
    </source>
</evidence>
<organism evidence="2 3">
    <name type="scientific">Undibacter mobilis</name>
    <dbReference type="NCBI Taxonomy" id="2292256"/>
    <lineage>
        <taxon>Bacteria</taxon>
        <taxon>Pseudomonadati</taxon>
        <taxon>Pseudomonadota</taxon>
        <taxon>Alphaproteobacteria</taxon>
        <taxon>Hyphomicrobiales</taxon>
        <taxon>Nitrobacteraceae</taxon>
        <taxon>Undibacter</taxon>
    </lineage>
</organism>
<dbReference type="Proteomes" id="UP000263993">
    <property type="component" value="Unassembled WGS sequence"/>
</dbReference>
<feature type="region of interest" description="Disordered" evidence="1">
    <location>
        <begin position="38"/>
        <end position="62"/>
    </location>
</feature>
<comment type="caution">
    <text evidence="2">The sequence shown here is derived from an EMBL/GenBank/DDBJ whole genome shotgun (WGS) entry which is preliminary data.</text>
</comment>
<evidence type="ECO:0000313" key="2">
    <source>
        <dbReference type="EMBL" id="RDV04326.1"/>
    </source>
</evidence>
<sequence>MTKPTQARDDDSEALYWLKIAKGVLSGEIDPHNARAVLSARRQARSKPRIKPRVVRPSAKQH</sequence>
<name>A0A371B9S0_9BRAD</name>
<reference evidence="3" key="1">
    <citation type="submission" date="2018-08" db="EMBL/GenBank/DDBJ databases">
        <authorList>
            <person name="Kim S.-J."/>
            <person name="Jung G.-Y."/>
        </authorList>
    </citation>
    <scope>NUCLEOTIDE SEQUENCE [LARGE SCALE GENOMIC DNA]</scope>
    <source>
        <strain evidence="3">GY_H</strain>
    </source>
</reference>
<evidence type="ECO:0000313" key="3">
    <source>
        <dbReference type="Proteomes" id="UP000263993"/>
    </source>
</evidence>
<dbReference type="EMBL" id="QRGO01000001">
    <property type="protein sequence ID" value="RDV04326.1"/>
    <property type="molecule type" value="Genomic_DNA"/>
</dbReference>
<dbReference type="AlphaFoldDB" id="A0A371B9S0"/>
<dbReference type="OrthoDB" id="10006908at2"/>
<feature type="compositionally biased region" description="Basic residues" evidence="1">
    <location>
        <begin position="42"/>
        <end position="62"/>
    </location>
</feature>
<protein>
    <submittedName>
        <fullName evidence="2">Uncharacterized protein</fullName>
    </submittedName>
</protein>
<keyword evidence="3" id="KW-1185">Reference proteome</keyword>
<dbReference type="RefSeq" id="WP_115516353.1">
    <property type="nucleotide sequence ID" value="NZ_QRGO01000001.1"/>
</dbReference>